<proteinExistence type="predicted"/>
<sequence length="107" mass="12170">MELPENEKIRLIKGISGVFHTPKIIEGKTSSTGKTIKVETDRSTYRLDTEEILSGGLEVRRATTFKLYTPEAYVRQKKSNYDPANGRNLKAFKEDWDLPEATHEAVN</sequence>
<evidence type="ECO:0000313" key="2">
    <source>
        <dbReference type="Proteomes" id="UP000182573"/>
    </source>
</evidence>
<reference evidence="1 2" key="1">
    <citation type="submission" date="2016-10" db="EMBL/GenBank/DDBJ databases">
        <authorList>
            <person name="de Groot N.N."/>
        </authorList>
    </citation>
    <scope>NUCLEOTIDE SEQUENCE [LARGE SCALE GENOMIC DNA]</scope>
    <source>
        <strain evidence="1 2">DSM 3756</strain>
    </source>
</reference>
<name>A0A1H2TNZ1_HALVA</name>
<protein>
    <submittedName>
        <fullName evidence="1">Uncharacterized protein</fullName>
    </submittedName>
</protein>
<dbReference type="Proteomes" id="UP000182573">
    <property type="component" value="Unassembled WGS sequence"/>
</dbReference>
<accession>A0A1H2TNZ1</accession>
<gene>
    <name evidence="1" type="ORF">SAMN05443574_103321</name>
</gene>
<dbReference type="STRING" id="28442.SAMN05443574_103321"/>
<dbReference type="EMBL" id="FNOF01000003">
    <property type="protein sequence ID" value="SDW45497.1"/>
    <property type="molecule type" value="Genomic_DNA"/>
</dbReference>
<evidence type="ECO:0000313" key="1">
    <source>
        <dbReference type="EMBL" id="SDW45497.1"/>
    </source>
</evidence>
<organism evidence="1 2">
    <name type="scientific">Haloarcula vallismortis</name>
    <name type="common">Halobacterium vallismortis</name>
    <dbReference type="NCBI Taxonomy" id="28442"/>
    <lineage>
        <taxon>Archaea</taxon>
        <taxon>Methanobacteriati</taxon>
        <taxon>Methanobacteriota</taxon>
        <taxon>Stenosarchaea group</taxon>
        <taxon>Halobacteria</taxon>
        <taxon>Halobacteriales</taxon>
        <taxon>Haloarculaceae</taxon>
        <taxon>Haloarcula</taxon>
    </lineage>
</organism>
<dbReference type="AlphaFoldDB" id="A0A1H2TNZ1"/>